<feature type="domain" description="Amidohydrolase 3" evidence="2">
    <location>
        <begin position="339"/>
        <end position="401"/>
    </location>
</feature>
<feature type="signal peptide" evidence="1">
    <location>
        <begin position="1"/>
        <end position="24"/>
    </location>
</feature>
<feature type="chain" id="PRO_5045772791" evidence="1">
    <location>
        <begin position="25"/>
        <end position="406"/>
    </location>
</feature>
<dbReference type="Gene3D" id="3.20.20.140">
    <property type="entry name" value="Metal-dependent hydrolases"/>
    <property type="match status" value="1"/>
</dbReference>
<dbReference type="PANTHER" id="PTHR43135">
    <property type="entry name" value="ALPHA-D-RIBOSE 1-METHYLPHOSPHONATE 5-TRIPHOSPHATE DIPHOSPHATASE"/>
    <property type="match status" value="1"/>
</dbReference>
<reference evidence="4" key="1">
    <citation type="journal article" date="2019" name="Int. J. Syst. Evol. Microbiol.">
        <title>The Global Catalogue of Microorganisms (GCM) 10K type strain sequencing project: providing services to taxonomists for standard genome sequencing and annotation.</title>
        <authorList>
            <consortium name="The Broad Institute Genomics Platform"/>
            <consortium name="The Broad Institute Genome Sequencing Center for Infectious Disease"/>
            <person name="Wu L."/>
            <person name="Ma J."/>
        </authorList>
    </citation>
    <scope>NUCLEOTIDE SEQUENCE [LARGE SCALE GENOMIC DNA]</scope>
    <source>
        <strain evidence="4">CGMCC 4.1782</strain>
    </source>
</reference>
<proteinExistence type="predicted"/>
<dbReference type="EMBL" id="JBHUIM010000003">
    <property type="protein sequence ID" value="MFD2248462.1"/>
    <property type="molecule type" value="Genomic_DNA"/>
</dbReference>
<dbReference type="RefSeq" id="WP_250431496.1">
    <property type="nucleotide sequence ID" value="NZ_JALPRR010000004.1"/>
</dbReference>
<protein>
    <submittedName>
        <fullName evidence="3">Amidohydrolase family protein</fullName>
    </submittedName>
</protein>
<dbReference type="InterPro" id="IPR011059">
    <property type="entry name" value="Metal-dep_hydrolase_composite"/>
</dbReference>
<evidence type="ECO:0000313" key="3">
    <source>
        <dbReference type="EMBL" id="MFD2248462.1"/>
    </source>
</evidence>
<sequence length="406" mass="42770">MKRNIKLAAAILAGSILGVQQAEAQIAVRGETVYTMAGTPIKNGVVLIKDGKIEAVGAANTVQVPQGYTSYTAKVVTPGLVDARTTVGLAGIYNIPADQQHLEKTTPVQPELRAIDSYNPKEELVKWVRELGVTTINTGHAPGALVSGQTMTVKTTPDALRYPVLDTTTMIAFTIGNSVAENFNSPKTSAKAVAMLRSELQAAQAYGKKAANKDASKRPDRNLKMEYLAGVLSGKYKAVVTANKANDIMTALRLAKEFNLNIILDGAAEAYLVADEIKAAGVPVILHPTMARAGGEAKNMSFETAAILTKAGVPVAIQSGYEAYVPKARVVLFEAGVAVANGLTTEQGLATITSNAAKIIGADKRVGSLEKGKDADVVLFDGDPFEYTSHVCAVIIDGKLVSEQCK</sequence>
<evidence type="ECO:0000259" key="2">
    <source>
        <dbReference type="Pfam" id="PF07969"/>
    </source>
</evidence>
<keyword evidence="1" id="KW-0732">Signal</keyword>
<name>A0ABW5D1E2_9BACT</name>
<dbReference type="PANTHER" id="PTHR43135:SF3">
    <property type="entry name" value="ALPHA-D-RIBOSE 1-METHYLPHOSPHONATE 5-TRIPHOSPHATE DIPHOSPHATASE"/>
    <property type="match status" value="1"/>
</dbReference>
<dbReference type="InterPro" id="IPR051781">
    <property type="entry name" value="Metallo-dep_Hydrolase"/>
</dbReference>
<gene>
    <name evidence="3" type="ORF">ACFSKP_19500</name>
</gene>
<dbReference type="SUPFAM" id="SSF51338">
    <property type="entry name" value="Composite domain of metallo-dependent hydrolases"/>
    <property type="match status" value="1"/>
</dbReference>
<dbReference type="InterPro" id="IPR032466">
    <property type="entry name" value="Metal_Hydrolase"/>
</dbReference>
<dbReference type="Pfam" id="PF07969">
    <property type="entry name" value="Amidohydro_3"/>
    <property type="match status" value="1"/>
</dbReference>
<organism evidence="3 4">
    <name type="scientific">Pontibacter ruber</name>
    <dbReference type="NCBI Taxonomy" id="1343895"/>
    <lineage>
        <taxon>Bacteria</taxon>
        <taxon>Pseudomonadati</taxon>
        <taxon>Bacteroidota</taxon>
        <taxon>Cytophagia</taxon>
        <taxon>Cytophagales</taxon>
        <taxon>Hymenobacteraceae</taxon>
        <taxon>Pontibacter</taxon>
    </lineage>
</organism>
<dbReference type="Proteomes" id="UP001597374">
    <property type="component" value="Unassembled WGS sequence"/>
</dbReference>
<comment type="caution">
    <text evidence="3">The sequence shown here is derived from an EMBL/GenBank/DDBJ whole genome shotgun (WGS) entry which is preliminary data.</text>
</comment>
<dbReference type="SUPFAM" id="SSF51556">
    <property type="entry name" value="Metallo-dependent hydrolases"/>
    <property type="match status" value="1"/>
</dbReference>
<keyword evidence="4" id="KW-1185">Reference proteome</keyword>
<evidence type="ECO:0000256" key="1">
    <source>
        <dbReference type="SAM" id="SignalP"/>
    </source>
</evidence>
<accession>A0ABW5D1E2</accession>
<evidence type="ECO:0000313" key="4">
    <source>
        <dbReference type="Proteomes" id="UP001597374"/>
    </source>
</evidence>
<dbReference type="Gene3D" id="2.30.40.10">
    <property type="entry name" value="Urease, subunit C, domain 1"/>
    <property type="match status" value="1"/>
</dbReference>
<dbReference type="InterPro" id="IPR013108">
    <property type="entry name" value="Amidohydro_3"/>
</dbReference>